<dbReference type="CDD" id="cd00268">
    <property type="entry name" value="DEADc"/>
    <property type="match status" value="1"/>
</dbReference>
<evidence type="ECO:0000256" key="5">
    <source>
        <dbReference type="ARBA" id="ARBA00022806"/>
    </source>
</evidence>
<evidence type="ECO:0000256" key="9">
    <source>
        <dbReference type="ARBA" id="ARBA00047984"/>
    </source>
</evidence>
<dbReference type="GO" id="GO:0005840">
    <property type="term" value="C:ribosome"/>
    <property type="evidence" value="ECO:0007669"/>
    <property type="project" value="TreeGrafter"/>
</dbReference>
<feature type="compositionally biased region" description="Polar residues" evidence="12">
    <location>
        <begin position="1"/>
        <end position="10"/>
    </location>
</feature>
<feature type="domain" description="Helicase ATP-binding" evidence="13">
    <location>
        <begin position="65"/>
        <end position="236"/>
    </location>
</feature>
<dbReference type="EMBL" id="CP047186">
    <property type="protein sequence ID" value="QHC56613.1"/>
    <property type="molecule type" value="Genomic_DNA"/>
</dbReference>
<comment type="function">
    <text evidence="10">DEAD-box RNA helicase involved in various cellular processes at low temperature, including ribosome biogenesis, mRNA degradation and translation initiation.</text>
</comment>
<dbReference type="HAMAP" id="MF_00964">
    <property type="entry name" value="DEAD_helicase_DeaD"/>
    <property type="match status" value="1"/>
</dbReference>
<keyword evidence="5 10" id="KW-0347">Helicase</keyword>
<dbReference type="InterPro" id="IPR028618">
    <property type="entry name" value="DEAD_helicase_DeaD"/>
</dbReference>
<proteinExistence type="inferred from homology"/>
<dbReference type="Pfam" id="PF25399">
    <property type="entry name" value="DeaD_dimer"/>
    <property type="match status" value="1"/>
</dbReference>
<dbReference type="GO" id="GO:0033592">
    <property type="term" value="F:RNA strand annealing activity"/>
    <property type="evidence" value="ECO:0007669"/>
    <property type="project" value="TreeGrafter"/>
</dbReference>
<dbReference type="InterPro" id="IPR044742">
    <property type="entry name" value="DEAD/DEAH_RhlB"/>
</dbReference>
<comment type="catalytic activity">
    <reaction evidence="9 10">
        <text>ATP + H2O = ADP + phosphate + H(+)</text>
        <dbReference type="Rhea" id="RHEA:13065"/>
        <dbReference type="ChEBI" id="CHEBI:15377"/>
        <dbReference type="ChEBI" id="CHEBI:15378"/>
        <dbReference type="ChEBI" id="CHEBI:30616"/>
        <dbReference type="ChEBI" id="CHEBI:43474"/>
        <dbReference type="ChEBI" id="CHEBI:456216"/>
        <dbReference type="EC" id="3.6.4.13"/>
    </reaction>
</comment>
<evidence type="ECO:0000256" key="6">
    <source>
        <dbReference type="ARBA" id="ARBA00022840"/>
    </source>
</evidence>
<dbReference type="KEGG" id="rte:GSU10_13900"/>
<keyword evidence="3 10" id="KW-0547">Nucleotide-binding</keyword>
<feature type="region of interest" description="Disordered" evidence="12">
    <location>
        <begin position="579"/>
        <end position="617"/>
    </location>
</feature>
<dbReference type="PANTHER" id="PTHR47963:SF8">
    <property type="entry name" value="ATP-DEPENDENT RNA HELICASE DEAD"/>
    <property type="match status" value="1"/>
</dbReference>
<evidence type="ECO:0000256" key="3">
    <source>
        <dbReference type="ARBA" id="ARBA00022741"/>
    </source>
</evidence>
<keyword evidence="7 10" id="KW-0694">RNA-binding</keyword>
<sequence>MASTDTSDSVPETHAGEQTAPVAASAPADESPSLTFSGLGLSEPVLKALKEVGYETPSAIQAATIPSLLSGRDVLGVAQTGTGKTAAFALPILSRLDVSQKTPQALVLAPTRELALQVCEAFERYASNLRGVHVLPVYGGQGYGTQLSALRRGVHVVVGTPGRIMDHLEKGTLDLSALKYLVLDEADEMLKMGFAEDVETILADTPVEKQIALFSATMPSQIRRISGKYLKEPEEITVKNKTTTSVNTTQRYLMVSYPQKVDALTRILEVENFEGMIVFVRTKSETETLAEKLRARGYTAAAISGDVAQAQRERTVEQLKSGKLDILVATDVAARGLDVERISHVVNYDIPIDTESYVHRIGRTGRAGRSGAAISFVTPRERRLLAAIEKATRQPLTEMRMPSVEDVNVTRLSRFDDAITAALADTERLQRFRDIIGHYVEHHDVVESDVAAALAIVAQGDEPLLLSPDDPRFARRERDDRDSRPERGDRGDRFDRDRSERPERRQRTANGALASYRIEVGRRQRVEPRQIVGALANEGGLNRGDFGHIDIRPDFSIVELPADLPQEVLDRLADTRISGQLIELKPDRRPSRAGADRGGRPGGPSRSSERPERKPRY</sequence>
<reference evidence="17" key="1">
    <citation type="submission" date="2019-12" db="EMBL/GenBank/DDBJ databases">
        <title>Complete and draft genome sequences of new strains and members of some known species of the genus Rathayibacter isolated from plants.</title>
        <authorList>
            <person name="Tarlachkov S.V."/>
            <person name="Starodumova I.P."/>
            <person name="Dorofeeva L.V."/>
            <person name="Prisyazhnaya N.V."/>
            <person name="Leyn S."/>
            <person name="Zlamal J."/>
            <person name="Elan M."/>
            <person name="Osterman A.L."/>
            <person name="Nadler S."/>
            <person name="Subbotin S.A."/>
            <person name="Evtushenko L.I."/>
        </authorList>
    </citation>
    <scope>NUCLEOTIDE SEQUENCE [LARGE SCALE GENOMIC DNA]</scope>
    <source>
        <strain evidence="17">VKM Ac-2761</strain>
    </source>
</reference>
<dbReference type="Gene3D" id="3.30.70.330">
    <property type="match status" value="1"/>
</dbReference>
<dbReference type="InterPro" id="IPR050547">
    <property type="entry name" value="DEAD_box_RNA_helicases"/>
</dbReference>
<dbReference type="InterPro" id="IPR005580">
    <property type="entry name" value="DbpA/CsdA_RNA-bd_dom"/>
</dbReference>
<dbReference type="PROSITE" id="PS00039">
    <property type="entry name" value="DEAD_ATP_HELICASE"/>
    <property type="match status" value="1"/>
</dbReference>
<dbReference type="GO" id="GO:0016787">
    <property type="term" value="F:hydrolase activity"/>
    <property type="evidence" value="ECO:0007669"/>
    <property type="project" value="UniProtKB-KW"/>
</dbReference>
<feature type="compositionally biased region" description="Basic and acidic residues" evidence="12">
    <location>
        <begin position="584"/>
        <end position="599"/>
    </location>
</feature>
<dbReference type="InterPro" id="IPR000629">
    <property type="entry name" value="RNA-helicase_DEAD-box_CS"/>
</dbReference>
<dbReference type="Pfam" id="PF00271">
    <property type="entry name" value="Helicase_C"/>
    <property type="match status" value="1"/>
</dbReference>
<dbReference type="SUPFAM" id="SSF52540">
    <property type="entry name" value="P-loop containing nucleoside triphosphate hydrolases"/>
    <property type="match status" value="1"/>
</dbReference>
<keyword evidence="4 10" id="KW-0378">Hydrolase</keyword>
<comment type="similarity">
    <text evidence="10">Belongs to the DEAD box helicase family. DeaD/CsdA subfamily.</text>
</comment>
<dbReference type="PANTHER" id="PTHR47963">
    <property type="entry name" value="DEAD-BOX ATP-DEPENDENT RNA HELICASE 47, MITOCHONDRIAL"/>
    <property type="match status" value="1"/>
</dbReference>
<feature type="domain" description="Helicase C-terminal" evidence="14">
    <location>
        <begin position="260"/>
        <end position="408"/>
    </location>
</feature>
<feature type="short sequence motif" description="Q motif" evidence="11">
    <location>
        <begin position="34"/>
        <end position="62"/>
    </location>
</feature>
<evidence type="ECO:0000256" key="10">
    <source>
        <dbReference type="HAMAP-Rule" id="MF_00964"/>
    </source>
</evidence>
<evidence type="ECO:0000259" key="13">
    <source>
        <dbReference type="PROSITE" id="PS51192"/>
    </source>
</evidence>
<dbReference type="InterPro" id="IPR034415">
    <property type="entry name" value="CsdA_RRM"/>
</dbReference>
<dbReference type="GO" id="GO:0006401">
    <property type="term" value="P:RNA catabolic process"/>
    <property type="evidence" value="ECO:0007669"/>
    <property type="project" value="UniProtKB-UniRule"/>
</dbReference>
<dbReference type="InterPro" id="IPR057325">
    <property type="entry name" value="DeaD_dimer"/>
</dbReference>
<dbReference type="Proteomes" id="UP000465031">
    <property type="component" value="Chromosome"/>
</dbReference>
<evidence type="ECO:0000313" key="17">
    <source>
        <dbReference type="Proteomes" id="UP000465031"/>
    </source>
</evidence>
<feature type="compositionally biased region" description="Basic and acidic residues" evidence="12">
    <location>
        <begin position="469"/>
        <end position="506"/>
    </location>
</feature>
<dbReference type="InterPro" id="IPR027417">
    <property type="entry name" value="P-loop_NTPase"/>
</dbReference>
<dbReference type="Pfam" id="PF03880">
    <property type="entry name" value="DbpA"/>
    <property type="match status" value="1"/>
</dbReference>
<evidence type="ECO:0000313" key="16">
    <source>
        <dbReference type="EMBL" id="QHC56613.1"/>
    </source>
</evidence>
<dbReference type="InterPro" id="IPR014014">
    <property type="entry name" value="RNA_helicase_DEAD_Q_motif"/>
</dbReference>
<dbReference type="CDD" id="cd18787">
    <property type="entry name" value="SF2_C_DEAD"/>
    <property type="match status" value="1"/>
</dbReference>
<evidence type="ECO:0000256" key="7">
    <source>
        <dbReference type="ARBA" id="ARBA00022884"/>
    </source>
</evidence>
<keyword evidence="8 10" id="KW-0346">Stress response</keyword>
<dbReference type="GO" id="GO:0005829">
    <property type="term" value="C:cytosol"/>
    <property type="evidence" value="ECO:0007669"/>
    <property type="project" value="TreeGrafter"/>
</dbReference>
<evidence type="ECO:0000259" key="15">
    <source>
        <dbReference type="PROSITE" id="PS51195"/>
    </source>
</evidence>
<dbReference type="FunFam" id="3.30.70.330:FF:000068">
    <property type="entry name" value="ATP-dependent RNA helicase DeaD"/>
    <property type="match status" value="1"/>
</dbReference>
<feature type="compositionally biased region" description="Basic and acidic residues" evidence="12">
    <location>
        <begin position="607"/>
        <end position="617"/>
    </location>
</feature>
<dbReference type="InterPro" id="IPR014001">
    <property type="entry name" value="Helicase_ATP-bd"/>
</dbReference>
<feature type="region of interest" description="Disordered" evidence="12">
    <location>
        <begin position="467"/>
        <end position="516"/>
    </location>
</feature>
<dbReference type="GO" id="GO:0003724">
    <property type="term" value="F:RNA helicase activity"/>
    <property type="evidence" value="ECO:0007669"/>
    <property type="project" value="UniProtKB-UniRule"/>
</dbReference>
<dbReference type="SMART" id="SM00487">
    <property type="entry name" value="DEXDc"/>
    <property type="match status" value="1"/>
</dbReference>
<dbReference type="EC" id="3.6.4.13" evidence="10"/>
<evidence type="ECO:0000256" key="1">
    <source>
        <dbReference type="ARBA" id="ARBA00004496"/>
    </source>
</evidence>
<dbReference type="PROSITE" id="PS51195">
    <property type="entry name" value="Q_MOTIF"/>
    <property type="match status" value="1"/>
</dbReference>
<dbReference type="CDD" id="cd12499">
    <property type="entry name" value="RRM_EcCsdA_like"/>
    <property type="match status" value="1"/>
</dbReference>
<dbReference type="Gene3D" id="3.40.50.300">
    <property type="entry name" value="P-loop containing nucleotide triphosphate hydrolases"/>
    <property type="match status" value="2"/>
</dbReference>
<protein>
    <recommendedName>
        <fullName evidence="10">ATP-dependent RNA helicase DeaD</fullName>
        <ecNumber evidence="10">3.6.4.13</ecNumber>
    </recommendedName>
    <alternativeName>
        <fullName evidence="10">Cold-shock DEAD box protein A</fullName>
    </alternativeName>
</protein>
<dbReference type="InterPro" id="IPR001650">
    <property type="entry name" value="Helicase_C-like"/>
</dbReference>
<dbReference type="PROSITE" id="PS51192">
    <property type="entry name" value="HELICASE_ATP_BIND_1"/>
    <property type="match status" value="1"/>
</dbReference>
<dbReference type="GO" id="GO:0005524">
    <property type="term" value="F:ATP binding"/>
    <property type="evidence" value="ECO:0007669"/>
    <property type="project" value="UniProtKB-UniRule"/>
</dbReference>
<dbReference type="PROSITE" id="PS51194">
    <property type="entry name" value="HELICASE_CTER"/>
    <property type="match status" value="1"/>
</dbReference>
<comment type="subcellular location">
    <subcellularLocation>
        <location evidence="1 10">Cytoplasm</location>
    </subcellularLocation>
</comment>
<evidence type="ECO:0000256" key="2">
    <source>
        <dbReference type="ARBA" id="ARBA00022490"/>
    </source>
</evidence>
<dbReference type="GO" id="GO:0000027">
    <property type="term" value="P:ribosomal large subunit assembly"/>
    <property type="evidence" value="ECO:0007669"/>
    <property type="project" value="UniProtKB-UniRule"/>
</dbReference>
<feature type="domain" description="DEAD-box RNA helicase Q" evidence="15">
    <location>
        <begin position="34"/>
        <end position="62"/>
    </location>
</feature>
<evidence type="ECO:0000259" key="14">
    <source>
        <dbReference type="PROSITE" id="PS51194"/>
    </source>
</evidence>
<gene>
    <name evidence="10" type="primary">deaD</name>
    <name evidence="10" type="synonym">csdA</name>
    <name evidence="16" type="ORF">GSU10_13900</name>
</gene>
<dbReference type="SMART" id="SM00490">
    <property type="entry name" value="HELICc"/>
    <property type="match status" value="1"/>
</dbReference>
<dbReference type="InterPro" id="IPR012677">
    <property type="entry name" value="Nucleotide-bd_a/b_plait_sf"/>
</dbReference>
<evidence type="ECO:0000256" key="12">
    <source>
        <dbReference type="SAM" id="MobiDB-lite"/>
    </source>
</evidence>
<dbReference type="Pfam" id="PF00270">
    <property type="entry name" value="DEAD"/>
    <property type="match status" value="1"/>
</dbReference>
<dbReference type="RefSeq" id="WP_132505378.1">
    <property type="nucleotide sequence ID" value="NZ_CP047186.1"/>
</dbReference>
<feature type="region of interest" description="Disordered" evidence="12">
    <location>
        <begin position="1"/>
        <end position="34"/>
    </location>
</feature>
<dbReference type="FunFam" id="3.40.50.300:FF:000108">
    <property type="entry name" value="ATP-dependent RNA helicase RhlE"/>
    <property type="match status" value="1"/>
</dbReference>
<accession>A0AAE6V775</accession>
<evidence type="ECO:0000256" key="8">
    <source>
        <dbReference type="ARBA" id="ARBA00023016"/>
    </source>
</evidence>
<keyword evidence="6 10" id="KW-0067">ATP-binding</keyword>
<dbReference type="AlphaFoldDB" id="A0AAE6V775"/>
<organism evidence="16 17">
    <name type="scientific">Rathayibacter tanaceti</name>
    <dbReference type="NCBI Taxonomy" id="1671680"/>
    <lineage>
        <taxon>Bacteria</taxon>
        <taxon>Bacillati</taxon>
        <taxon>Actinomycetota</taxon>
        <taxon>Actinomycetes</taxon>
        <taxon>Micrococcales</taxon>
        <taxon>Microbacteriaceae</taxon>
        <taxon>Rathayibacter</taxon>
    </lineage>
</organism>
<evidence type="ECO:0000256" key="4">
    <source>
        <dbReference type="ARBA" id="ARBA00022801"/>
    </source>
</evidence>
<name>A0AAE6V775_9MICO</name>
<dbReference type="InterPro" id="IPR011545">
    <property type="entry name" value="DEAD/DEAH_box_helicase_dom"/>
</dbReference>
<dbReference type="GO" id="GO:0070417">
    <property type="term" value="P:cellular response to cold"/>
    <property type="evidence" value="ECO:0007669"/>
    <property type="project" value="InterPro"/>
</dbReference>
<keyword evidence="2 10" id="KW-0963">Cytoplasm</keyword>
<evidence type="ECO:0000256" key="11">
    <source>
        <dbReference type="PROSITE-ProRule" id="PRU00552"/>
    </source>
</evidence>